<dbReference type="RefSeq" id="WP_353330444.1">
    <property type="nucleotide sequence ID" value="NZ_AP028055.1"/>
</dbReference>
<name>A0ABM8ICL6_9BACE</name>
<dbReference type="Proteomes" id="UP001496674">
    <property type="component" value="Chromosome"/>
</dbReference>
<evidence type="ECO:0000313" key="1">
    <source>
        <dbReference type="EMBL" id="BEG99707.1"/>
    </source>
</evidence>
<reference evidence="1 2" key="1">
    <citation type="submission" date="2023-04" db="EMBL/GenBank/DDBJ databases">
        <title>Draft genome sequence of acteroides sedimenti strain YN3PY1.</title>
        <authorList>
            <person name="Yoshida N."/>
        </authorList>
    </citation>
    <scope>NUCLEOTIDE SEQUENCE [LARGE SCALE GENOMIC DNA]</scope>
    <source>
        <strain evidence="1 2">YN3PY1</strain>
    </source>
</reference>
<dbReference type="EMBL" id="AP028055">
    <property type="protein sequence ID" value="BEG99707.1"/>
    <property type="molecule type" value="Genomic_DNA"/>
</dbReference>
<gene>
    <name evidence="1" type="ORF">BSYN_19720</name>
</gene>
<sequence>MKDIDTYRPGNFVVLENSSDHPRIVKVTQIEYTDNVITSLQINGSTWISKKEIKPVSLFIDCLFDLKFYISSTIRRNEAGDLIKVDCQEDIYHYYNGSLELKVHKYDNTIWYENRQIHYIHQLQNLCSDVTGESFILSDLYENHFNKTFFEFQS</sequence>
<proteinExistence type="predicted"/>
<protein>
    <submittedName>
        <fullName evidence="1">Uncharacterized protein</fullName>
    </submittedName>
</protein>
<evidence type="ECO:0000313" key="2">
    <source>
        <dbReference type="Proteomes" id="UP001496674"/>
    </source>
</evidence>
<keyword evidence="2" id="KW-1185">Reference proteome</keyword>
<organism evidence="1 2">
    <name type="scientific">Bacteroides sedimenti</name>
    <dbReference type="NCBI Taxonomy" id="2136147"/>
    <lineage>
        <taxon>Bacteria</taxon>
        <taxon>Pseudomonadati</taxon>
        <taxon>Bacteroidota</taxon>
        <taxon>Bacteroidia</taxon>
        <taxon>Bacteroidales</taxon>
        <taxon>Bacteroidaceae</taxon>
        <taxon>Bacteroides</taxon>
    </lineage>
</organism>
<accession>A0ABM8ICL6</accession>